<accession>A0A4Q7EL69</accession>
<feature type="transmembrane region" description="Helical" evidence="1">
    <location>
        <begin position="62"/>
        <end position="79"/>
    </location>
</feature>
<dbReference type="Pfam" id="PF14015">
    <property type="entry name" value="DUF4231"/>
    <property type="match status" value="1"/>
</dbReference>
<dbReference type="InterPro" id="IPR025325">
    <property type="entry name" value="DUF4231"/>
</dbReference>
<keyword evidence="1" id="KW-0472">Membrane</keyword>
<feature type="transmembrane region" description="Helical" evidence="1">
    <location>
        <begin position="30"/>
        <end position="50"/>
    </location>
</feature>
<comment type="caution">
    <text evidence="2">The sequence shown here is derived from an EMBL/GenBank/DDBJ whole genome shotgun (WGS) entry which is preliminary data.</text>
</comment>
<evidence type="ECO:0000313" key="3">
    <source>
        <dbReference type="Proteomes" id="UP000292345"/>
    </source>
</evidence>
<dbReference type="NCBIfam" id="NF033634">
    <property type="entry name" value="SLATT_1"/>
    <property type="match status" value="1"/>
</dbReference>
<reference evidence="2 3" key="1">
    <citation type="submission" date="2018-01" db="EMBL/GenBank/DDBJ databases">
        <title>Co-occurrence of chitin degradation, pigmentation and bioactivity in marine Pseudoalteromonas.</title>
        <authorList>
            <person name="Paulsen S."/>
            <person name="Gram L."/>
            <person name="Machado H."/>
        </authorList>
    </citation>
    <scope>NUCLEOTIDE SEQUENCE [LARGE SCALE GENOMIC DNA]</scope>
    <source>
        <strain evidence="2 3">S1946</strain>
    </source>
</reference>
<dbReference type="RefSeq" id="WP_130244245.1">
    <property type="nucleotide sequence ID" value="NZ_PPUZ01000009.1"/>
</dbReference>
<protein>
    <submittedName>
        <fullName evidence="2">DUF4231 domain-containing protein</fullName>
    </submittedName>
</protein>
<keyword evidence="1" id="KW-0812">Transmembrane</keyword>
<evidence type="ECO:0000313" key="2">
    <source>
        <dbReference type="EMBL" id="RZM84386.1"/>
    </source>
</evidence>
<proteinExistence type="predicted"/>
<name>A0A4Q7EL69_9GAMM</name>
<sequence length="154" mass="18117">MNIKLNYNEEERLVENKKEEMRKKADHNKFETLICFKVIMLCTLLIPIFISFGSGSLYGKLLPSFLSLLAGAITAWVQLRKPQELWKIYRTAQRRMETELEKYQFEIGDYESEEKHKNKLLVEKVIEISEETHEKWSKHLPSPGELKNTVSAKN</sequence>
<gene>
    <name evidence="2" type="ORF">C3B51_03985</name>
</gene>
<dbReference type="AlphaFoldDB" id="A0A4Q7EL69"/>
<keyword evidence="1" id="KW-1133">Transmembrane helix</keyword>
<organism evidence="2 3">
    <name type="scientific">Pseudoalteromonas rubra</name>
    <dbReference type="NCBI Taxonomy" id="43658"/>
    <lineage>
        <taxon>Bacteria</taxon>
        <taxon>Pseudomonadati</taxon>
        <taxon>Pseudomonadota</taxon>
        <taxon>Gammaproteobacteria</taxon>
        <taxon>Alteromonadales</taxon>
        <taxon>Pseudoalteromonadaceae</taxon>
        <taxon>Pseudoalteromonas</taxon>
    </lineage>
</organism>
<dbReference type="EMBL" id="PPUZ01000009">
    <property type="protein sequence ID" value="RZM84386.1"/>
    <property type="molecule type" value="Genomic_DNA"/>
</dbReference>
<dbReference type="Proteomes" id="UP000292345">
    <property type="component" value="Unassembled WGS sequence"/>
</dbReference>
<evidence type="ECO:0000256" key="1">
    <source>
        <dbReference type="SAM" id="Phobius"/>
    </source>
</evidence>